<accession>A0A0J6UX71</accession>
<dbReference type="InterPro" id="IPR045680">
    <property type="entry name" value="DUF6200"/>
</dbReference>
<dbReference type="EMBL" id="LABX01000162">
    <property type="protein sequence ID" value="KMO30911.1"/>
    <property type="molecule type" value="Genomic_DNA"/>
</dbReference>
<feature type="region of interest" description="Disordered" evidence="1">
    <location>
        <begin position="1"/>
        <end position="24"/>
    </location>
</feature>
<dbReference type="RefSeq" id="WP_048465619.1">
    <property type="nucleotide sequence ID" value="NZ_JBNTQU010000008.1"/>
</dbReference>
<evidence type="ECO:0000313" key="3">
    <source>
        <dbReference type="Proteomes" id="UP000035929"/>
    </source>
</evidence>
<dbReference type="AlphaFoldDB" id="A0A0J6UX71"/>
<dbReference type="Pfam" id="PF19702">
    <property type="entry name" value="DUF6200"/>
    <property type="match status" value="1"/>
</dbReference>
<evidence type="ECO:0000256" key="1">
    <source>
        <dbReference type="SAM" id="MobiDB-lite"/>
    </source>
</evidence>
<organism evidence="2 3">
    <name type="scientific">Methylobacterium aquaticum</name>
    <dbReference type="NCBI Taxonomy" id="270351"/>
    <lineage>
        <taxon>Bacteria</taxon>
        <taxon>Pseudomonadati</taxon>
        <taxon>Pseudomonadota</taxon>
        <taxon>Alphaproteobacteria</taxon>
        <taxon>Hyphomicrobiales</taxon>
        <taxon>Methylobacteriaceae</taxon>
        <taxon>Methylobacterium</taxon>
    </lineage>
</organism>
<sequence>MAYETGTAATDAVKTPDKTPDKTPELCIIDLGQQDRARIRKLRQGQGKLTRQVLQATEALQEEGVLAADAQIVVVLVRETPSLKGLLDNLRDDDDDDDDD</sequence>
<evidence type="ECO:0000313" key="2">
    <source>
        <dbReference type="EMBL" id="KMO30911.1"/>
    </source>
</evidence>
<feature type="compositionally biased region" description="Basic and acidic residues" evidence="1">
    <location>
        <begin position="14"/>
        <end position="24"/>
    </location>
</feature>
<gene>
    <name evidence="2" type="ORF">VP06_20505</name>
</gene>
<protein>
    <submittedName>
        <fullName evidence="2">Uncharacterized protein</fullName>
    </submittedName>
</protein>
<dbReference type="PATRIC" id="fig|270351.6.peg.1826"/>
<reference evidence="2 3" key="1">
    <citation type="submission" date="2015-03" db="EMBL/GenBank/DDBJ databases">
        <title>Genome sequencing of Methylobacterium aquaticum DSM16371 type strain.</title>
        <authorList>
            <person name="Chaudhry V."/>
            <person name="Patil P.B."/>
        </authorList>
    </citation>
    <scope>NUCLEOTIDE SEQUENCE [LARGE SCALE GENOMIC DNA]</scope>
    <source>
        <strain evidence="2 3">DSM 16371</strain>
    </source>
</reference>
<dbReference type="Proteomes" id="UP000035929">
    <property type="component" value="Unassembled WGS sequence"/>
</dbReference>
<comment type="caution">
    <text evidence="2">The sequence shown here is derived from an EMBL/GenBank/DDBJ whole genome shotgun (WGS) entry which is preliminary data.</text>
</comment>
<name>A0A0J6UX71_9HYPH</name>
<proteinExistence type="predicted"/>